<protein>
    <submittedName>
        <fullName evidence="1">Spore coat protein</fullName>
    </submittedName>
</protein>
<dbReference type="EMBL" id="MSFI01000021">
    <property type="protein sequence ID" value="OMP66365.1"/>
    <property type="molecule type" value="Genomic_DNA"/>
</dbReference>
<dbReference type="RefSeq" id="WP_076766927.1">
    <property type="nucleotide sequence ID" value="NZ_MSFI01000021.1"/>
</dbReference>
<organism evidence="1 2">
    <name type="scientific">Domibacillus epiphyticus</name>
    <dbReference type="NCBI Taxonomy" id="1714355"/>
    <lineage>
        <taxon>Bacteria</taxon>
        <taxon>Bacillati</taxon>
        <taxon>Bacillota</taxon>
        <taxon>Bacilli</taxon>
        <taxon>Bacillales</taxon>
        <taxon>Bacillaceae</taxon>
        <taxon>Domibacillus</taxon>
    </lineage>
</organism>
<accession>A0A1V2A5S8</accession>
<evidence type="ECO:0000313" key="1">
    <source>
        <dbReference type="EMBL" id="OMP66365.1"/>
    </source>
</evidence>
<comment type="caution">
    <text evidence="1">The sequence shown here is derived from an EMBL/GenBank/DDBJ whole genome shotgun (WGS) entry which is preliminary data.</text>
</comment>
<evidence type="ECO:0000313" key="2">
    <source>
        <dbReference type="Proteomes" id="UP000188613"/>
    </source>
</evidence>
<proteinExistence type="predicted"/>
<dbReference type="Gene3D" id="1.20.1260.10">
    <property type="match status" value="1"/>
</dbReference>
<keyword evidence="1" id="KW-0167">Capsid protein</keyword>
<dbReference type="InterPro" id="IPR012347">
    <property type="entry name" value="Ferritin-like"/>
</dbReference>
<dbReference type="Proteomes" id="UP000188613">
    <property type="component" value="Unassembled WGS sequence"/>
</dbReference>
<keyword evidence="2" id="KW-1185">Reference proteome</keyword>
<reference evidence="1 2" key="1">
    <citation type="submission" date="2016-12" db="EMBL/GenBank/DDBJ databases">
        <title>Domibacillus sp. SAB 38T whole genome sequencing.</title>
        <authorList>
            <person name="Verma A."/>
            <person name="Ojha A.K."/>
            <person name="Krishnamurthi S."/>
        </authorList>
    </citation>
    <scope>NUCLEOTIDE SEQUENCE [LARGE SCALE GENOMIC DNA]</scope>
    <source>
        <strain evidence="1 2">SAB 38</strain>
    </source>
</reference>
<keyword evidence="1" id="KW-0946">Virion</keyword>
<gene>
    <name evidence="1" type="ORF">BTO28_12960</name>
</gene>
<sequence>MAKKLAMHETLEVHEVLLFKTSCITKSMAIADQVEDRKLKKMLQEDIKSSKKAIKDLRTNLEKEKG</sequence>
<dbReference type="OrthoDB" id="2356617at2"/>
<dbReference type="AlphaFoldDB" id="A0A1V2A5S8"/>
<dbReference type="STRING" id="1714355.BTO28_12960"/>
<name>A0A1V2A5S8_9BACI</name>